<evidence type="ECO:0000313" key="1">
    <source>
        <dbReference type="EMBL" id="CCU56209.1"/>
    </source>
</evidence>
<sequence length="130" mass="15756">MLFSKILKYINFLKNNIIQSKYIKMYDNINYVNIIKYDINNNIEFEYTMNNILTNNYNNLTDAEICELYAQVKIDLEYINLKFKQIDNINLQIINNHIHTEINEYCINKLYDSSDYDIFEIMALESEYFI</sequence>
<gene>
    <name evidence="1" type="ORF">MYSEV_011</name>
</gene>
<dbReference type="OrthoDB" id="40645at10239"/>
<accession>A0A916KPZ8</accession>
<reference evidence="1 2" key="1">
    <citation type="journal article" date="2013" name="J. Virol.">
        <title>New Insights into the Evolution of Entomopoxvirinae from the Complete Genome Sequences of Four Entomopoxviruses Infecting Adoxophyes honmai, Choristoneura biennis, Choristoneura rosaceana, and Mythimna separata.</title>
        <authorList>
            <person name="Theze J."/>
            <person name="Takatsuka J."/>
            <person name="Li Z."/>
            <person name="Gallais J."/>
            <person name="Doucet D."/>
            <person name="Arif B."/>
            <person name="Nakai M."/>
            <person name="Herniou E.A."/>
        </authorList>
    </citation>
    <scope>NUCLEOTIDE SEQUENCE [LARGE SCALE GENOMIC DNA]</scope>
</reference>
<dbReference type="EMBL" id="HF679134">
    <property type="protein sequence ID" value="CCU56209.1"/>
    <property type="molecule type" value="Genomic_DNA"/>
</dbReference>
<protein>
    <submittedName>
        <fullName evidence="1">Uncharacterized protein</fullName>
    </submittedName>
</protein>
<proteinExistence type="predicted"/>
<dbReference type="Proteomes" id="UP000792671">
    <property type="component" value="Genome"/>
</dbReference>
<dbReference type="RefSeq" id="YP_008003528.1">
    <property type="nucleotide sequence ID" value="NC_021246.1"/>
</dbReference>
<dbReference type="KEGG" id="vg:15613633"/>
<keyword evidence="2" id="KW-1185">Reference proteome</keyword>
<name>A0A916KPZ8_9POXV</name>
<organism evidence="1 2">
    <name type="scientific">Mythimna separata entomopoxvirus 'L'</name>
    <dbReference type="NCBI Taxonomy" id="1293572"/>
    <lineage>
        <taxon>Viruses</taxon>
        <taxon>Varidnaviria</taxon>
        <taxon>Bamfordvirae</taxon>
        <taxon>Nucleocytoviricota</taxon>
        <taxon>Pokkesviricetes</taxon>
        <taxon>Chitovirales</taxon>
        <taxon>Poxviridae</taxon>
        <taxon>Entomopoxvirinae</taxon>
        <taxon>Betaentomopoxvirus</taxon>
        <taxon>Betaentomopoxvirus mseparata</taxon>
        <taxon>Mythimna separata entomopoxvirus</taxon>
    </lineage>
</organism>
<evidence type="ECO:0000313" key="2">
    <source>
        <dbReference type="Proteomes" id="UP000792671"/>
    </source>
</evidence>
<dbReference type="GeneID" id="15613633"/>